<dbReference type="EMBL" id="JARAOO010000002">
    <property type="protein sequence ID" value="KAJ7978584.1"/>
    <property type="molecule type" value="Genomic_DNA"/>
</dbReference>
<accession>A0AAD7QC55</accession>
<dbReference type="KEGG" id="qsa:O6P43_002091"/>
<protein>
    <submittedName>
        <fullName evidence="1">Amidase</fullName>
    </submittedName>
</protein>
<dbReference type="PANTHER" id="PTHR42678:SF34">
    <property type="entry name" value="OS04G0183300 PROTEIN"/>
    <property type="match status" value="1"/>
</dbReference>
<gene>
    <name evidence="1" type="ORF">O6P43_002091</name>
</gene>
<organism evidence="1 2">
    <name type="scientific">Quillaja saponaria</name>
    <name type="common">Soap bark tree</name>
    <dbReference type="NCBI Taxonomy" id="32244"/>
    <lineage>
        <taxon>Eukaryota</taxon>
        <taxon>Viridiplantae</taxon>
        <taxon>Streptophyta</taxon>
        <taxon>Embryophyta</taxon>
        <taxon>Tracheophyta</taxon>
        <taxon>Spermatophyta</taxon>
        <taxon>Magnoliopsida</taxon>
        <taxon>eudicotyledons</taxon>
        <taxon>Gunneridae</taxon>
        <taxon>Pentapetalae</taxon>
        <taxon>rosids</taxon>
        <taxon>fabids</taxon>
        <taxon>Fabales</taxon>
        <taxon>Quillajaceae</taxon>
        <taxon>Quillaja</taxon>
    </lineage>
</organism>
<dbReference type="PANTHER" id="PTHR42678">
    <property type="entry name" value="AMIDASE"/>
    <property type="match status" value="1"/>
</dbReference>
<evidence type="ECO:0000313" key="1">
    <source>
        <dbReference type="EMBL" id="KAJ7978584.1"/>
    </source>
</evidence>
<sequence length="290" mass="32307">MEEVDLRWVKGKNPSNAVKDRYGDWMLVRRGRGLSRLKGTAEIGETSKEGTPRRENQAYHSFFWGNLSTGSRFEALRDQINWSVEETVKEVNHQINWSLEKNSEGGKHDGLKQKPLDTEMRVEGHSQHVVRGSDEYQDKEESIEEMTVGDDHYKQRGAILVDNLKLDNITEIYSNTEKVVLANLATLTNSGFVKLITKNKQDALVTPGDIKARILAIRGFPGISVPAGYTKDGPLGICFGGLKGSEPKLIKIAYGFEKLMRDNRLDVLVAPFASVASVHCIGGIPGINRL</sequence>
<reference evidence="1" key="1">
    <citation type="journal article" date="2023" name="Science">
        <title>Elucidation of the pathway for biosynthesis of saponin adjuvants from the soapbark tree.</title>
        <authorList>
            <person name="Reed J."/>
            <person name="Orme A."/>
            <person name="El-Demerdash A."/>
            <person name="Owen C."/>
            <person name="Martin L.B.B."/>
            <person name="Misra R.C."/>
            <person name="Kikuchi S."/>
            <person name="Rejzek M."/>
            <person name="Martin A.C."/>
            <person name="Harkess A."/>
            <person name="Leebens-Mack J."/>
            <person name="Louveau T."/>
            <person name="Stephenson M.J."/>
            <person name="Osbourn A."/>
        </authorList>
    </citation>
    <scope>NUCLEOTIDE SEQUENCE</scope>
    <source>
        <strain evidence="1">S10</strain>
    </source>
</reference>
<dbReference type="InterPro" id="IPR036928">
    <property type="entry name" value="AS_sf"/>
</dbReference>
<proteinExistence type="predicted"/>
<dbReference type="Gene3D" id="3.90.1300.10">
    <property type="entry name" value="Amidase signature (AS) domain"/>
    <property type="match status" value="1"/>
</dbReference>
<name>A0AAD7QC55_QUISA</name>
<dbReference type="Proteomes" id="UP001163823">
    <property type="component" value="Chromosome 2"/>
</dbReference>
<dbReference type="AlphaFoldDB" id="A0AAD7QC55"/>
<evidence type="ECO:0000313" key="2">
    <source>
        <dbReference type="Proteomes" id="UP001163823"/>
    </source>
</evidence>
<dbReference type="SUPFAM" id="SSF75304">
    <property type="entry name" value="Amidase signature (AS) enzymes"/>
    <property type="match status" value="1"/>
</dbReference>
<comment type="caution">
    <text evidence="1">The sequence shown here is derived from an EMBL/GenBank/DDBJ whole genome shotgun (WGS) entry which is preliminary data.</text>
</comment>
<keyword evidence="2" id="KW-1185">Reference proteome</keyword>